<dbReference type="PROSITE" id="PS50005">
    <property type="entry name" value="TPR"/>
    <property type="match status" value="1"/>
</dbReference>
<dbReference type="Proteomes" id="UP001500542">
    <property type="component" value="Unassembled WGS sequence"/>
</dbReference>
<protein>
    <recommendedName>
        <fullName evidence="2">HTH cro/C1-type domain-containing protein</fullName>
    </recommendedName>
</protein>
<dbReference type="InterPro" id="IPR019734">
    <property type="entry name" value="TPR_rpt"/>
</dbReference>
<comment type="caution">
    <text evidence="3">The sequence shown here is derived from an EMBL/GenBank/DDBJ whole genome shotgun (WGS) entry which is preliminary data.</text>
</comment>
<feature type="domain" description="HTH cro/C1-type" evidence="2">
    <location>
        <begin position="9"/>
        <end position="64"/>
    </location>
</feature>
<name>A0ABN1RPJ0_9ACTN</name>
<accession>A0ABN1RPJ0</accession>
<keyword evidence="4" id="KW-1185">Reference proteome</keyword>
<keyword evidence="1" id="KW-0802">TPR repeat</keyword>
<dbReference type="Pfam" id="PF13374">
    <property type="entry name" value="TPR_10"/>
    <property type="match status" value="1"/>
</dbReference>
<dbReference type="InterPro" id="IPR001387">
    <property type="entry name" value="Cro/C1-type_HTH"/>
</dbReference>
<feature type="repeat" description="TPR" evidence="1">
    <location>
        <begin position="699"/>
        <end position="732"/>
    </location>
</feature>
<dbReference type="SUPFAM" id="SSF47413">
    <property type="entry name" value="lambda repressor-like DNA-binding domains"/>
    <property type="match status" value="1"/>
</dbReference>
<proteinExistence type="predicted"/>
<dbReference type="InterPro" id="IPR011990">
    <property type="entry name" value="TPR-like_helical_dom_sf"/>
</dbReference>
<dbReference type="InterPro" id="IPR042197">
    <property type="entry name" value="Apaf_helical"/>
</dbReference>
<dbReference type="SUPFAM" id="SSF48452">
    <property type="entry name" value="TPR-like"/>
    <property type="match status" value="2"/>
</dbReference>
<dbReference type="SUPFAM" id="SSF52540">
    <property type="entry name" value="P-loop containing nucleoside triphosphate hydrolases"/>
    <property type="match status" value="1"/>
</dbReference>
<dbReference type="PANTHER" id="PTHR47691:SF3">
    <property type="entry name" value="HTH-TYPE TRANSCRIPTIONAL REGULATOR RV0890C-RELATED"/>
    <property type="match status" value="1"/>
</dbReference>
<gene>
    <name evidence="3" type="ORF">GCM10009554_77250</name>
</gene>
<dbReference type="RefSeq" id="WP_343982580.1">
    <property type="nucleotide sequence ID" value="NZ_BAAAHK010000022.1"/>
</dbReference>
<dbReference type="SMART" id="SM00028">
    <property type="entry name" value="TPR"/>
    <property type="match status" value="5"/>
</dbReference>
<evidence type="ECO:0000313" key="4">
    <source>
        <dbReference type="Proteomes" id="UP001500542"/>
    </source>
</evidence>
<organism evidence="3 4">
    <name type="scientific">Kribbella koreensis</name>
    <dbReference type="NCBI Taxonomy" id="57909"/>
    <lineage>
        <taxon>Bacteria</taxon>
        <taxon>Bacillati</taxon>
        <taxon>Actinomycetota</taxon>
        <taxon>Actinomycetes</taxon>
        <taxon>Propionibacteriales</taxon>
        <taxon>Kribbellaceae</taxon>
        <taxon>Kribbella</taxon>
    </lineage>
</organism>
<dbReference type="PANTHER" id="PTHR47691">
    <property type="entry name" value="REGULATOR-RELATED"/>
    <property type="match status" value="1"/>
</dbReference>
<dbReference type="PROSITE" id="PS50943">
    <property type="entry name" value="HTH_CROC1"/>
    <property type="match status" value="1"/>
</dbReference>
<sequence length="787" mass="84649">MSTRLGGLLRAHRTAAGLSREALAERAALSVEAIRALENGRRRYPRASTIEHLAGALGLPEAEQELLVQAAQRPVAQAVPRQMPADLADFVGREQALDELVDALTAVPGHPGGAVLVAIAGMGGIGKTSLAVRAAQQTVDEFPDGQLYVDLRGHGGDPVPPLEALGRVLWTLGVRDVPDELAAASARYRSLLAGRRVLLMLDNAASTTQVGPLLPGTAETVTLVTSRRRLSGLDGAKHLPLDLLSEAEGLELLASVAENRTEQEPAAAAEVVRLCGRLPLALRIAGTYLADRPGLSVKQLAAALADEQSKLGVLSSTGLGDGVRSSLGVSIEALAASTRKVDQTAARALPLVSLLAGDDFSLRVAAAALDLPVFEVETALEHLVDVNLLETPALRRYRIHDLIRAVGHDLALSMTTEEDRAALRLRVLDQYVATLWRADELDPQSPVRVKWHDSAWVAGALDLPDLESALEEFDADRNNLVLATQAAAAGSRAERERVVRIAAGASLACRYHRRWLEWKQLNQFAVGLVDERSDPMAAFMIHFDLGLAQAELGDFAGGAEHLAVARRLAAELGDGEYQAKSLMNLAHVLEQADRLEEGRQAAQDSMAQAIKIGNENVEAYSRLILGQIAGKEGEFEAQRAAFEAALDVIRRTDRPSRVAALQLTIAEAYRTTGRYDDAVDALRQAEVIHRASGSDGGVAEVLDHLGAVWFELGRYQDALRTQQNALKLAVEVQEQDREASVRLRMGQTLAALGRADEARAEWQAALRFYDSHGSPRSEQARKLLAGQ</sequence>
<dbReference type="Gene3D" id="1.10.8.430">
    <property type="entry name" value="Helical domain of apoptotic protease-activating factors"/>
    <property type="match status" value="1"/>
</dbReference>
<dbReference type="SMART" id="SM00530">
    <property type="entry name" value="HTH_XRE"/>
    <property type="match status" value="1"/>
</dbReference>
<dbReference type="Gene3D" id="1.10.260.40">
    <property type="entry name" value="lambda repressor-like DNA-binding domains"/>
    <property type="match status" value="1"/>
</dbReference>
<dbReference type="InterPro" id="IPR010982">
    <property type="entry name" value="Lambda_DNA-bd_dom_sf"/>
</dbReference>
<dbReference type="Gene3D" id="1.25.40.10">
    <property type="entry name" value="Tetratricopeptide repeat domain"/>
    <property type="match status" value="1"/>
</dbReference>
<evidence type="ECO:0000256" key="1">
    <source>
        <dbReference type="PROSITE-ProRule" id="PRU00339"/>
    </source>
</evidence>
<dbReference type="Gene3D" id="3.40.50.300">
    <property type="entry name" value="P-loop containing nucleotide triphosphate hydrolases"/>
    <property type="match status" value="1"/>
</dbReference>
<evidence type="ECO:0000313" key="3">
    <source>
        <dbReference type="EMBL" id="GAA0961187.1"/>
    </source>
</evidence>
<dbReference type="InterPro" id="IPR027417">
    <property type="entry name" value="P-loop_NTPase"/>
</dbReference>
<dbReference type="Pfam" id="PF13560">
    <property type="entry name" value="HTH_31"/>
    <property type="match status" value="1"/>
</dbReference>
<dbReference type="PRINTS" id="PR00364">
    <property type="entry name" value="DISEASERSIST"/>
</dbReference>
<evidence type="ECO:0000259" key="2">
    <source>
        <dbReference type="PROSITE" id="PS50943"/>
    </source>
</evidence>
<reference evidence="3 4" key="1">
    <citation type="journal article" date="2019" name="Int. J. Syst. Evol. Microbiol.">
        <title>The Global Catalogue of Microorganisms (GCM) 10K type strain sequencing project: providing services to taxonomists for standard genome sequencing and annotation.</title>
        <authorList>
            <consortium name="The Broad Institute Genomics Platform"/>
            <consortium name="The Broad Institute Genome Sequencing Center for Infectious Disease"/>
            <person name="Wu L."/>
            <person name="Ma J."/>
        </authorList>
    </citation>
    <scope>NUCLEOTIDE SEQUENCE [LARGE SCALE GENOMIC DNA]</scope>
    <source>
        <strain evidence="3 4">JCM 10977</strain>
    </source>
</reference>
<dbReference type="CDD" id="cd00093">
    <property type="entry name" value="HTH_XRE"/>
    <property type="match status" value="1"/>
</dbReference>
<dbReference type="EMBL" id="BAAAHK010000022">
    <property type="protein sequence ID" value="GAA0961187.1"/>
    <property type="molecule type" value="Genomic_DNA"/>
</dbReference>